<protein>
    <submittedName>
        <fullName evidence="3">Uncharacterized protein</fullName>
    </submittedName>
</protein>
<feature type="region of interest" description="Disordered" evidence="1">
    <location>
        <begin position="51"/>
        <end position="70"/>
    </location>
</feature>
<comment type="caution">
    <text evidence="3">The sequence shown here is derived from an EMBL/GenBank/DDBJ whole genome shotgun (WGS) entry which is preliminary data.</text>
</comment>
<evidence type="ECO:0000313" key="3">
    <source>
        <dbReference type="EMBL" id="MDR7269529.1"/>
    </source>
</evidence>
<gene>
    <name evidence="3" type="ORF">J2X20_002158</name>
</gene>
<organism evidence="3 4">
    <name type="scientific">Roseateles saccharophilus</name>
    <name type="common">Pseudomonas saccharophila</name>
    <dbReference type="NCBI Taxonomy" id="304"/>
    <lineage>
        <taxon>Bacteria</taxon>
        <taxon>Pseudomonadati</taxon>
        <taxon>Pseudomonadota</taxon>
        <taxon>Betaproteobacteria</taxon>
        <taxon>Burkholderiales</taxon>
        <taxon>Sphaerotilaceae</taxon>
        <taxon>Roseateles</taxon>
    </lineage>
</organism>
<feature type="signal peptide" evidence="2">
    <location>
        <begin position="1"/>
        <end position="19"/>
    </location>
</feature>
<name>A0ABU1YKZ0_ROSSA</name>
<dbReference type="PROSITE" id="PS51257">
    <property type="entry name" value="PROKAR_LIPOPROTEIN"/>
    <property type="match status" value="1"/>
</dbReference>
<reference evidence="3 4" key="1">
    <citation type="submission" date="2023-07" db="EMBL/GenBank/DDBJ databases">
        <title>Sorghum-associated microbial communities from plants grown in Nebraska, USA.</title>
        <authorList>
            <person name="Schachtman D."/>
        </authorList>
    </citation>
    <scope>NUCLEOTIDE SEQUENCE [LARGE SCALE GENOMIC DNA]</scope>
    <source>
        <strain evidence="3 4">BE314</strain>
    </source>
</reference>
<keyword evidence="2" id="KW-0732">Signal</keyword>
<proteinExistence type="predicted"/>
<evidence type="ECO:0000256" key="1">
    <source>
        <dbReference type="SAM" id="MobiDB-lite"/>
    </source>
</evidence>
<evidence type="ECO:0000313" key="4">
    <source>
        <dbReference type="Proteomes" id="UP001180453"/>
    </source>
</evidence>
<dbReference type="RefSeq" id="WP_310264334.1">
    <property type="nucleotide sequence ID" value="NZ_JAVDXU010000001.1"/>
</dbReference>
<evidence type="ECO:0000256" key="2">
    <source>
        <dbReference type="SAM" id="SignalP"/>
    </source>
</evidence>
<sequence>MRPLLYALALATVACTAQAETLQSCDEAVVLYSAPQLIPLQGHVTVKRLAARPAEPPEDEEEGAEDKRWAPQRTAAFTRVTRPGLNGPDTVALQIFSVKTRARWRMDFDRELDSVEARWINEELIFMRAWWGRIVSTDLIMDIGSGRFLYAKEANYGLLTQPCAKPQPK</sequence>
<keyword evidence="4" id="KW-1185">Reference proteome</keyword>
<dbReference type="Proteomes" id="UP001180453">
    <property type="component" value="Unassembled WGS sequence"/>
</dbReference>
<feature type="chain" id="PRO_5045291651" evidence="2">
    <location>
        <begin position="20"/>
        <end position="169"/>
    </location>
</feature>
<accession>A0ABU1YKZ0</accession>
<dbReference type="EMBL" id="JAVDXU010000001">
    <property type="protein sequence ID" value="MDR7269529.1"/>
    <property type="molecule type" value="Genomic_DNA"/>
</dbReference>